<reference evidence="3 4" key="1">
    <citation type="journal article" date="2015" name="Environ. Microbiol.">
        <title>Methane oxidation coupled to nitrate reduction under hypoxia by the Gammaproteobacterium Methylomonas denitrificans, sp. nov. type strain FJG1.</title>
        <authorList>
            <person name="Kits K.D."/>
            <person name="Klotz M.G."/>
            <person name="Stein L.Y."/>
        </authorList>
    </citation>
    <scope>NUCLEOTIDE SEQUENCE [LARGE SCALE GENOMIC DNA]</scope>
    <source>
        <strain evidence="3 4">FJG1</strain>
    </source>
</reference>
<evidence type="ECO:0000256" key="1">
    <source>
        <dbReference type="ARBA" id="ARBA00007689"/>
    </source>
</evidence>
<gene>
    <name evidence="3" type="ORF">JT25_010850</name>
</gene>
<dbReference type="OrthoDB" id="9807535at2"/>
<dbReference type="InterPro" id="IPR011008">
    <property type="entry name" value="Dimeric_a/b-barrel"/>
</dbReference>
<feature type="domain" description="YCII-related" evidence="2">
    <location>
        <begin position="1"/>
        <end position="113"/>
    </location>
</feature>
<dbReference type="Pfam" id="PF03795">
    <property type="entry name" value="YCII"/>
    <property type="match status" value="1"/>
</dbReference>
<name>A0A126T4J8_9GAMM</name>
<keyword evidence="4" id="KW-1185">Reference proteome</keyword>
<dbReference type="SUPFAM" id="SSF54909">
    <property type="entry name" value="Dimeric alpha+beta barrel"/>
    <property type="match status" value="1"/>
</dbReference>
<dbReference type="InterPro" id="IPR005545">
    <property type="entry name" value="YCII"/>
</dbReference>
<evidence type="ECO:0000313" key="3">
    <source>
        <dbReference type="EMBL" id="AMK76980.1"/>
    </source>
</evidence>
<dbReference type="KEGG" id="mdn:JT25_010850"/>
<evidence type="ECO:0000259" key="2">
    <source>
        <dbReference type="Pfam" id="PF03795"/>
    </source>
</evidence>
<comment type="similarity">
    <text evidence="1">Belongs to the YciI family.</text>
</comment>
<dbReference type="PANTHER" id="PTHR35174">
    <property type="entry name" value="BLL7171 PROTEIN-RELATED"/>
    <property type="match status" value="1"/>
</dbReference>
<dbReference type="STRING" id="1538553.JT25_010850"/>
<dbReference type="RefSeq" id="WP_036276169.1">
    <property type="nucleotide sequence ID" value="NZ_CP014476.1"/>
</dbReference>
<proteinExistence type="inferred from homology"/>
<organism evidence="3 4">
    <name type="scientific">Methylomonas denitrificans</name>
    <dbReference type="NCBI Taxonomy" id="1538553"/>
    <lineage>
        <taxon>Bacteria</taxon>
        <taxon>Pseudomonadati</taxon>
        <taxon>Pseudomonadota</taxon>
        <taxon>Gammaproteobacteria</taxon>
        <taxon>Methylococcales</taxon>
        <taxon>Methylococcaceae</taxon>
        <taxon>Methylomonas</taxon>
    </lineage>
</organism>
<dbReference type="EMBL" id="CP014476">
    <property type="protein sequence ID" value="AMK76980.1"/>
    <property type="molecule type" value="Genomic_DNA"/>
</dbReference>
<dbReference type="Gene3D" id="3.30.70.1060">
    <property type="entry name" value="Dimeric alpha+beta barrel"/>
    <property type="match status" value="1"/>
</dbReference>
<protein>
    <recommendedName>
        <fullName evidence="2">YCII-related domain-containing protein</fullName>
    </recommendedName>
</protein>
<dbReference type="AlphaFoldDB" id="A0A126T4J8"/>
<evidence type="ECO:0000313" key="4">
    <source>
        <dbReference type="Proteomes" id="UP000030512"/>
    </source>
</evidence>
<dbReference type="Proteomes" id="UP000030512">
    <property type="component" value="Chromosome"/>
</dbReference>
<dbReference type="PANTHER" id="PTHR35174:SF3">
    <property type="entry name" value="BLL7171 PROTEIN"/>
    <property type="match status" value="1"/>
</dbReference>
<sequence>MKYLCLICAETVMEQMTDEAAAKHFDEYTEFTQAIRNSGHYLSCNRLLPANAAITLRVRGGKVSITDGPFAETKEQLGGYYLIEADDLNEAIQVAARIPGAKLGCVEIRPVAEDPKTLEALGLVN</sequence>
<accession>A0A126T4J8</accession>